<protein>
    <submittedName>
        <fullName evidence="1">Tight adherance operon protein G</fullName>
    </submittedName>
</protein>
<dbReference type="OrthoDB" id="5670502at2"/>
<evidence type="ECO:0000313" key="2">
    <source>
        <dbReference type="Proteomes" id="UP000216438"/>
    </source>
</evidence>
<gene>
    <name evidence="1" type="ORF">BA171_00760</name>
</gene>
<dbReference type="EMBL" id="CP016303">
    <property type="protein sequence ID" value="ASX25738.1"/>
    <property type="molecule type" value="Genomic_DNA"/>
</dbReference>
<reference evidence="2" key="1">
    <citation type="submission" date="2016-06" db="EMBL/GenBank/DDBJ databases">
        <authorList>
            <person name="Chen W."/>
            <person name="Hasegawa D.K."/>
        </authorList>
    </citation>
    <scope>NUCLEOTIDE SEQUENCE [LARGE SCALE GENOMIC DNA]</scope>
    <source>
        <strain evidence="2">MEAM1</strain>
    </source>
</reference>
<sequence>MLSIIKKLRLFYLLNKGAQPIKHFFKNQKGAIFVFFLIMFSVFLILIYATFEYCRLINEKIKTEQVLEQTSLILTAEDNGDTSGTPEDRNRFLARSHIESFIPSTTATNESIEIISPNQNDLKRKYTITLRNAYSSIFNLFSTMSVSGKAAAQKEYQEEPMDVVFVFSFYRHTIENPLRMSWETREEINELKTLLIKKINIILEMNPLNKVGFVPFSWGVKEGRYCLQPFVFLFKPNYYNINFGPAQFKAPRQTEVISKSIDFVKTVNNIPFAMTDSNVISLASLDNRLCGLSLYRDPIPLTREKNEIFMIINDEFIPGYNLISSGILSGVKLLSRGTNSKKLLIIISDTEEAPPMAINDDNKRMLRIRFNNNTLNISESLIKEGMCEKIKNSGIKMYFISTGGSIESYNYWKTQCIGEKNMHNYNNLNNVDDELKQILQASGDDPVGTNVVH</sequence>
<organism evidence="1 2">
    <name type="scientific">Candidatus Hamiltonella defensa</name>
    <name type="common">Bemisia tabaci</name>
    <dbReference type="NCBI Taxonomy" id="672795"/>
    <lineage>
        <taxon>Bacteria</taxon>
        <taxon>Pseudomonadati</taxon>
        <taxon>Pseudomonadota</taxon>
        <taxon>Gammaproteobacteria</taxon>
        <taxon>Enterobacterales</taxon>
        <taxon>Enterobacteriaceae</taxon>
        <taxon>aphid secondary symbionts</taxon>
        <taxon>Candidatus Williamhamiltonella</taxon>
    </lineage>
</organism>
<dbReference type="AlphaFoldDB" id="A0A249DW20"/>
<proteinExistence type="predicted"/>
<accession>A0A249DW20</accession>
<name>A0A249DW20_9ENTR</name>
<reference evidence="1 2" key="2">
    <citation type="submission" date="2017-09" db="EMBL/GenBank/DDBJ databases">
        <title>The genome of whitefly Bemisia tabaci, a global crop pest, provides novel insights into virus transmission, host adaptation and insecticide resistance.</title>
        <authorList>
            <person name="Kaur N."/>
            <person name="Kliot A."/>
            <person name="Pinheiro P.V."/>
            <person name="Luan J."/>
            <person name="Zheng Y."/>
            <person name="Liu W."/>
            <person name="Sun H."/>
            <person name="Yang X."/>
            <person name="Xu Y."/>
            <person name="Luo Y."/>
            <person name="Kruse A."/>
            <person name="Fisher T.W."/>
            <person name="Nelson D.R."/>
            <person name="Elimelech M."/>
            <person name="MacCoss M."/>
            <person name="Johnson R."/>
            <person name="Cohen E."/>
            <person name="Hunter W.B."/>
            <person name="Brown J.K."/>
            <person name="Jander G."/>
            <person name="Cilia M."/>
            <person name="Douglas A.E."/>
            <person name="Ghanim M."/>
            <person name="Simmons A.M."/>
            <person name="Wintermantel W.M."/>
            <person name="Ling K.-S."/>
            <person name="Fei Z."/>
        </authorList>
    </citation>
    <scope>NUCLEOTIDE SEQUENCE [LARGE SCALE GENOMIC DNA]</scope>
    <source>
        <strain evidence="1 2">MEAM1</strain>
    </source>
</reference>
<evidence type="ECO:0000313" key="1">
    <source>
        <dbReference type="EMBL" id="ASX25738.1"/>
    </source>
</evidence>
<dbReference type="Proteomes" id="UP000216438">
    <property type="component" value="Chromosome"/>
</dbReference>